<sequence>MLFFLKKWQELRDIKMELALRDWFYGTKISLSMRTSQEPLTFLVNIEGRDKGLYAEEDFIVVNSMCEPVFENDEKPATESFMHADIYKKGNADCILQVQTVDSHLMAELYGKKGEVTFEKRTVERVFGKEGITEITIPIVENEKKFADLLENHVPNFIEGGGAVLVHNYGMLVWGKTPEETKKWLEGLEYLMNYHVKLLMIKGTKSSSVI</sequence>
<comment type="caution">
    <text evidence="8">The sequence shown here is derived from an EMBL/GenBank/DDBJ whole genome shotgun (WGS) entry which is preliminary data.</text>
</comment>
<dbReference type="HAMAP" id="MF_01677">
    <property type="entry name" value="Salvage_MtnB"/>
    <property type="match status" value="1"/>
</dbReference>
<evidence type="ECO:0000259" key="7">
    <source>
        <dbReference type="SMART" id="SM01007"/>
    </source>
</evidence>
<comment type="function">
    <text evidence="6">Catalyzes the dehydration of methylthioribulose-1-phosphate (MTRu-1-P) into 2,3-diketo-5-methylthiopentyl-1-phosphate (DK-MTP-1-P).</text>
</comment>
<accession>A0A2B0LQT7</accession>
<dbReference type="GO" id="GO:0008270">
    <property type="term" value="F:zinc ion binding"/>
    <property type="evidence" value="ECO:0007669"/>
    <property type="project" value="UniProtKB-UniRule"/>
</dbReference>
<dbReference type="GO" id="GO:0005737">
    <property type="term" value="C:cytoplasm"/>
    <property type="evidence" value="ECO:0007669"/>
    <property type="project" value="InterPro"/>
</dbReference>
<evidence type="ECO:0000256" key="6">
    <source>
        <dbReference type="HAMAP-Rule" id="MF_01677"/>
    </source>
</evidence>
<comment type="subunit">
    <text evidence="6">Homotetramer.</text>
</comment>
<comment type="caution">
    <text evidence="6">Lacks conserved residue(s) required for the propagation of feature annotation.</text>
</comment>
<name>A0A2B0LQT7_BACCE</name>
<gene>
    <name evidence="6" type="primary">mtnB</name>
    <name evidence="8" type="ORF">COI93_21445</name>
</gene>
<comment type="similarity">
    <text evidence="6">Belongs to the aldolase class II family. MtnB subfamily.</text>
</comment>
<reference evidence="8 9" key="1">
    <citation type="submission" date="2017-09" db="EMBL/GenBank/DDBJ databases">
        <title>Large-scale bioinformatics analysis of Bacillus genomes uncovers conserved roles of natural products in bacterial physiology.</title>
        <authorList>
            <consortium name="Agbiome Team Llc"/>
            <person name="Bleich R.M."/>
            <person name="Grubbs K.J."/>
            <person name="Santa Maria K.C."/>
            <person name="Allen S.E."/>
            <person name="Farag S."/>
            <person name="Shank E.A."/>
            <person name="Bowers A."/>
        </authorList>
    </citation>
    <scope>NUCLEOTIDE SEQUENCE [LARGE SCALE GENOMIC DNA]</scope>
    <source>
        <strain evidence="8 9">AFS083043</strain>
    </source>
</reference>
<proteinExistence type="inferred from homology"/>
<dbReference type="NCBIfam" id="NF005245">
    <property type="entry name" value="PRK06755.1"/>
    <property type="match status" value="1"/>
</dbReference>
<dbReference type="Proteomes" id="UP000242656">
    <property type="component" value="Unassembled WGS sequence"/>
</dbReference>
<evidence type="ECO:0000256" key="2">
    <source>
        <dbReference type="ARBA" id="ARBA00022723"/>
    </source>
</evidence>
<dbReference type="GO" id="GO:0019509">
    <property type="term" value="P:L-methionine salvage from methylthioadenosine"/>
    <property type="evidence" value="ECO:0007669"/>
    <property type="project" value="UniProtKB-UniRule"/>
</dbReference>
<dbReference type="PANTHER" id="PTHR10640">
    <property type="entry name" value="METHYLTHIORIBULOSE-1-PHOSPHATE DEHYDRATASE"/>
    <property type="match status" value="1"/>
</dbReference>
<evidence type="ECO:0000256" key="5">
    <source>
        <dbReference type="ARBA" id="ARBA00023239"/>
    </source>
</evidence>
<feature type="domain" description="Class II aldolase/adducin N-terminal" evidence="7">
    <location>
        <begin position="9"/>
        <end position="196"/>
    </location>
</feature>
<keyword evidence="3 6" id="KW-0862">Zinc</keyword>
<dbReference type="SMART" id="SM01007">
    <property type="entry name" value="Aldolase_II"/>
    <property type="match status" value="1"/>
</dbReference>
<dbReference type="InterPro" id="IPR036409">
    <property type="entry name" value="Aldolase_II/adducin_N_sf"/>
</dbReference>
<evidence type="ECO:0000256" key="4">
    <source>
        <dbReference type="ARBA" id="ARBA00023167"/>
    </source>
</evidence>
<dbReference type="Gene3D" id="3.40.225.10">
    <property type="entry name" value="Class II aldolase/adducin N-terminal domain"/>
    <property type="match status" value="1"/>
</dbReference>
<dbReference type="RefSeq" id="WP_098492462.1">
    <property type="nucleotide sequence ID" value="NZ_NUWN01000098.1"/>
</dbReference>
<evidence type="ECO:0000256" key="1">
    <source>
        <dbReference type="ARBA" id="ARBA00022605"/>
    </source>
</evidence>
<evidence type="ECO:0000256" key="3">
    <source>
        <dbReference type="ARBA" id="ARBA00022833"/>
    </source>
</evidence>
<dbReference type="Pfam" id="PF00596">
    <property type="entry name" value="Aldolase_II"/>
    <property type="match status" value="1"/>
</dbReference>
<organism evidence="8 9">
    <name type="scientific">Bacillus cereus</name>
    <dbReference type="NCBI Taxonomy" id="1396"/>
    <lineage>
        <taxon>Bacteria</taxon>
        <taxon>Bacillati</taxon>
        <taxon>Bacillota</taxon>
        <taxon>Bacilli</taxon>
        <taxon>Bacillales</taxon>
        <taxon>Bacillaceae</taxon>
        <taxon>Bacillus</taxon>
        <taxon>Bacillus cereus group</taxon>
    </lineage>
</organism>
<dbReference type="InterPro" id="IPR001303">
    <property type="entry name" value="Aldolase_II/adducin_N"/>
</dbReference>
<dbReference type="UniPathway" id="UPA00904">
    <property type="reaction ID" value="UER00875"/>
</dbReference>
<comment type="catalytic activity">
    <reaction evidence="6">
        <text>5-(methylsulfanyl)-D-ribulose 1-phosphate = 5-methylsulfanyl-2,3-dioxopentyl phosphate + H2O</text>
        <dbReference type="Rhea" id="RHEA:15549"/>
        <dbReference type="ChEBI" id="CHEBI:15377"/>
        <dbReference type="ChEBI" id="CHEBI:58548"/>
        <dbReference type="ChEBI" id="CHEBI:58828"/>
        <dbReference type="EC" id="4.2.1.109"/>
    </reaction>
</comment>
<keyword evidence="5 6" id="KW-0456">Lyase</keyword>
<evidence type="ECO:0000313" key="8">
    <source>
        <dbReference type="EMBL" id="PFK31089.1"/>
    </source>
</evidence>
<dbReference type="GO" id="GO:0046570">
    <property type="term" value="F:methylthioribulose 1-phosphate dehydratase activity"/>
    <property type="evidence" value="ECO:0007669"/>
    <property type="project" value="UniProtKB-UniRule"/>
</dbReference>
<comment type="pathway">
    <text evidence="6">Amino-acid biosynthesis; L-methionine biosynthesis via salvage pathway; L-methionine from S-methyl-5-thio-alpha-D-ribose 1-phosphate: step 2/6.</text>
</comment>
<keyword evidence="4 6" id="KW-0486">Methionine biosynthesis</keyword>
<dbReference type="SUPFAM" id="SSF53639">
    <property type="entry name" value="AraD/HMP-PK domain-like"/>
    <property type="match status" value="1"/>
</dbReference>
<protein>
    <recommendedName>
        <fullName evidence="6">Methylthioribulose-1-phosphate dehydratase</fullName>
        <shortName evidence="6">MTRu-1-P dehydratase</shortName>
        <ecNumber evidence="6">4.2.1.109</ecNumber>
    </recommendedName>
</protein>
<keyword evidence="1 6" id="KW-0028">Amino-acid biosynthesis</keyword>
<dbReference type="InterPro" id="IPR017714">
    <property type="entry name" value="MethylthioRu-1-P_deHdtase_MtnB"/>
</dbReference>
<dbReference type="AlphaFoldDB" id="A0A2B0LQT7"/>
<comment type="cofactor">
    <cofactor evidence="6">
        <name>Zn(2+)</name>
        <dbReference type="ChEBI" id="CHEBI:29105"/>
    </cofactor>
    <text evidence="6">Binds 1 zinc ion per subunit.</text>
</comment>
<dbReference type="EC" id="4.2.1.109" evidence="6"/>
<dbReference type="PANTHER" id="PTHR10640:SF7">
    <property type="entry name" value="METHYLTHIORIBULOSE-1-PHOSPHATE DEHYDRATASE"/>
    <property type="match status" value="1"/>
</dbReference>
<dbReference type="EMBL" id="NUWN01000098">
    <property type="protein sequence ID" value="PFK31089.1"/>
    <property type="molecule type" value="Genomic_DNA"/>
</dbReference>
<keyword evidence="2 6" id="KW-0479">Metal-binding</keyword>
<evidence type="ECO:0000313" key="9">
    <source>
        <dbReference type="Proteomes" id="UP000242656"/>
    </source>
</evidence>